<dbReference type="Proteomes" id="UP000051934">
    <property type="component" value="Unassembled WGS sequence"/>
</dbReference>
<proteinExistence type="predicted"/>
<evidence type="ECO:0008006" key="3">
    <source>
        <dbReference type="Google" id="ProtNLM"/>
    </source>
</evidence>
<gene>
    <name evidence="1" type="ORF">ABR69_09860</name>
</gene>
<reference evidence="1 2" key="1">
    <citation type="submission" date="2015-10" db="EMBL/GenBank/DDBJ databases">
        <title>Metagenome-Assembled Genomes uncover a global brackish microbiome.</title>
        <authorList>
            <person name="Hugerth L.W."/>
            <person name="Larsson J."/>
            <person name="Alneberg J."/>
            <person name="Lindh M.V."/>
            <person name="Legrand C."/>
            <person name="Pinhassi J."/>
            <person name="Andersson A.F."/>
        </authorList>
    </citation>
    <scope>NUCLEOTIDE SEQUENCE [LARGE SCALE GENOMIC DNA]</scope>
    <source>
        <strain evidence="1">BACL4 MAG-120507-bin80</strain>
    </source>
</reference>
<organism evidence="1 2">
    <name type="scientific">OM182 bacterium BACL3 MAG-120507-bin80</name>
    <dbReference type="NCBI Taxonomy" id="1655577"/>
    <lineage>
        <taxon>Bacteria</taxon>
        <taxon>Pseudomonadati</taxon>
        <taxon>Pseudomonadota</taxon>
        <taxon>Gammaproteobacteria</taxon>
        <taxon>OMG group</taxon>
        <taxon>OM182 clade</taxon>
    </lineage>
</organism>
<comment type="caution">
    <text evidence="1">The sequence shown here is derived from an EMBL/GenBank/DDBJ whole genome shotgun (WGS) entry which is preliminary data.</text>
</comment>
<name>A0A0R2SEI4_9GAMM</name>
<dbReference type="Pfam" id="PF04400">
    <property type="entry name" value="NqrM"/>
    <property type="match status" value="1"/>
</dbReference>
<evidence type="ECO:0000313" key="2">
    <source>
        <dbReference type="Proteomes" id="UP000051934"/>
    </source>
</evidence>
<accession>A0A0R2SEI4</accession>
<dbReference type="PANTHER" id="PTHR40691:SF3">
    <property type="entry name" value="(NA+)-NQR MATURATION NQRM"/>
    <property type="match status" value="1"/>
</dbReference>
<protein>
    <recommendedName>
        <fullName evidence="3">ApbE family protein</fullName>
    </recommendedName>
</protein>
<dbReference type="InterPro" id="IPR007495">
    <property type="entry name" value="NqrM"/>
</dbReference>
<dbReference type="EMBL" id="LIBB01000022">
    <property type="protein sequence ID" value="KRO73172.1"/>
    <property type="molecule type" value="Genomic_DNA"/>
</dbReference>
<dbReference type="AlphaFoldDB" id="A0A0R2SEI4"/>
<evidence type="ECO:0000313" key="1">
    <source>
        <dbReference type="EMBL" id="KRO73172.1"/>
    </source>
</evidence>
<dbReference type="PANTHER" id="PTHR40691">
    <property type="entry name" value="(NA+)-NQR MATURATION NQRM"/>
    <property type="match status" value="1"/>
</dbReference>
<sequence length="73" mass="7700">MSVLLGTFAAMACFIVLMSVGVLFGRKPIQGSCGGLNKINGMDECELCGGSVQKCDELSTQNKAVKTVDATRR</sequence>